<gene>
    <name evidence="10" type="primary">106059795</name>
</gene>
<dbReference type="EnsemblMetazoa" id="BGLB004701-RC">
    <property type="protein sequence ID" value="BGLB004701-PC"/>
    <property type="gene ID" value="BGLB004701"/>
</dbReference>
<evidence type="ECO:0000256" key="7">
    <source>
        <dbReference type="ARBA" id="ARBA00023136"/>
    </source>
</evidence>
<name>A0A2C9JM85_BIOGL</name>
<dbReference type="PANTHER" id="PTHR12137:SF54">
    <property type="entry name" value="CARBOHYDRATE SULFOTRANSFERASE"/>
    <property type="match status" value="1"/>
</dbReference>
<dbReference type="Proteomes" id="UP000076420">
    <property type="component" value="Unassembled WGS sequence"/>
</dbReference>
<keyword evidence="9" id="KW-0119">Carbohydrate metabolism</keyword>
<evidence type="ECO:0000313" key="11">
    <source>
        <dbReference type="Proteomes" id="UP000076420"/>
    </source>
</evidence>
<reference evidence="10" key="1">
    <citation type="submission" date="2020-05" db="UniProtKB">
        <authorList>
            <consortium name="EnsemblMetazoa"/>
        </authorList>
    </citation>
    <scope>IDENTIFICATION</scope>
    <source>
        <strain evidence="10">BB02</strain>
    </source>
</reference>
<dbReference type="AlphaFoldDB" id="A0A2C9JM85"/>
<comment type="similarity">
    <text evidence="2 9">Belongs to the sulfotransferase 2 family.</text>
</comment>
<dbReference type="OrthoDB" id="6380564at2759"/>
<dbReference type="RefSeq" id="XP_013072929.2">
    <property type="nucleotide sequence ID" value="XM_013217475.2"/>
</dbReference>
<keyword evidence="7 9" id="KW-0472">Membrane</keyword>
<evidence type="ECO:0000256" key="2">
    <source>
        <dbReference type="ARBA" id="ARBA00006339"/>
    </source>
</evidence>
<dbReference type="GO" id="GO:0000139">
    <property type="term" value="C:Golgi membrane"/>
    <property type="evidence" value="ECO:0007669"/>
    <property type="project" value="UniProtKB-SubCell"/>
</dbReference>
<dbReference type="EC" id="2.8.2.-" evidence="9"/>
<evidence type="ECO:0000256" key="3">
    <source>
        <dbReference type="ARBA" id="ARBA00022679"/>
    </source>
</evidence>
<keyword evidence="5 9" id="KW-1133">Transmembrane helix</keyword>
<protein>
    <recommendedName>
        <fullName evidence="9">Carbohydrate sulfotransferase</fullName>
        <ecNumber evidence="9">2.8.2.-</ecNumber>
    </recommendedName>
</protein>
<dbReference type="InterPro" id="IPR005331">
    <property type="entry name" value="Sulfotransferase"/>
</dbReference>
<evidence type="ECO:0000313" key="10">
    <source>
        <dbReference type="EnsemblMetazoa" id="BGLB004701-PC"/>
    </source>
</evidence>
<proteinExistence type="inferred from homology"/>
<dbReference type="PANTHER" id="PTHR12137">
    <property type="entry name" value="CARBOHYDRATE SULFOTRANSFERASE"/>
    <property type="match status" value="1"/>
</dbReference>
<dbReference type="KEGG" id="bgt:106059795"/>
<dbReference type="InterPro" id="IPR018011">
    <property type="entry name" value="Carb_sulfotrans_8-10"/>
</dbReference>
<dbReference type="GO" id="GO:0016051">
    <property type="term" value="P:carbohydrate biosynthetic process"/>
    <property type="evidence" value="ECO:0007669"/>
    <property type="project" value="InterPro"/>
</dbReference>
<evidence type="ECO:0000256" key="5">
    <source>
        <dbReference type="ARBA" id="ARBA00022989"/>
    </source>
</evidence>
<evidence type="ECO:0000256" key="8">
    <source>
        <dbReference type="ARBA" id="ARBA00023180"/>
    </source>
</evidence>
<comment type="subcellular location">
    <subcellularLocation>
        <location evidence="1 9">Golgi apparatus membrane</location>
        <topology evidence="1 9">Single-pass type II membrane protein</topology>
    </subcellularLocation>
</comment>
<evidence type="ECO:0000256" key="1">
    <source>
        <dbReference type="ARBA" id="ARBA00004323"/>
    </source>
</evidence>
<evidence type="ECO:0000256" key="6">
    <source>
        <dbReference type="ARBA" id="ARBA00023034"/>
    </source>
</evidence>
<dbReference type="VEuPathDB" id="VectorBase:BGLAX_049192"/>
<evidence type="ECO:0000256" key="4">
    <source>
        <dbReference type="ARBA" id="ARBA00022692"/>
    </source>
</evidence>
<keyword evidence="8 9" id="KW-0325">Glycoprotein</keyword>
<organism evidence="10 11">
    <name type="scientific">Biomphalaria glabrata</name>
    <name type="common">Bloodfluke planorb</name>
    <name type="synonym">Freshwater snail</name>
    <dbReference type="NCBI Taxonomy" id="6526"/>
    <lineage>
        <taxon>Eukaryota</taxon>
        <taxon>Metazoa</taxon>
        <taxon>Spiralia</taxon>
        <taxon>Lophotrochozoa</taxon>
        <taxon>Mollusca</taxon>
        <taxon>Gastropoda</taxon>
        <taxon>Heterobranchia</taxon>
        <taxon>Euthyneura</taxon>
        <taxon>Panpulmonata</taxon>
        <taxon>Hygrophila</taxon>
        <taxon>Lymnaeoidea</taxon>
        <taxon>Planorbidae</taxon>
        <taxon>Biomphalaria</taxon>
    </lineage>
</organism>
<keyword evidence="3 9" id="KW-0808">Transferase</keyword>
<keyword evidence="9" id="KW-0735">Signal-anchor</keyword>
<evidence type="ECO:0000256" key="9">
    <source>
        <dbReference type="RuleBase" id="RU364020"/>
    </source>
</evidence>
<dbReference type="GO" id="GO:0008146">
    <property type="term" value="F:sulfotransferase activity"/>
    <property type="evidence" value="ECO:0007669"/>
    <property type="project" value="InterPro"/>
</dbReference>
<dbReference type="Pfam" id="PF03567">
    <property type="entry name" value="Sulfotransfer_2"/>
    <property type="match status" value="1"/>
</dbReference>
<keyword evidence="4 9" id="KW-0812">Transmembrane</keyword>
<sequence>MGNFLTLYPLGDNQIVFMKNRNRKDSNDRLLPQVQLDTEHIKKKLRRCRYLKKIIYAATILFITIIIYASTSSEEYIQETNKDWQLPLVAHNNYPVDARLYEPLTRLPILPLGPFKEDQPPVVIESGEDPVNAESAHTAAVLNKVVRSLPEVAANISKLGPPGLVNRSAAVSVQGPPAVPVPQPIVSNHIVAKPTSRAPIGHAQQSGPSKPLPDLVKVSEEVARRLNHTKIMCDFLKVPNKVDSDIYYLPQYNLSYCKVPKAACTYWEQMFSFLNKVSHEIAQLGIRSPFQISKYDIRYTSHLNLPRKSFRSEEDQADILKTTRVLFVRHPLERLWSCYLEKFFLIDFWTSAGIAMKTSGAETKCPKSITFREFVEYTLPLYNEHWAPVTELCNPCIFQPNIIGHVETIRDDTHLILRQSKLDWIVSEQEKISREENQMLDTIIYNYQIHSINWYSFYHKCLSQKELATKLWEVFKKVGYLSSHALLPETLSDYNQTTIILELKSQFRKFPLSSANGRAQQLKMLKRDYDALPKPLMAKILEKYNTDFLLFGYNASLPTS</sequence>
<keyword evidence="6 9" id="KW-0333">Golgi apparatus</keyword>
<dbReference type="VEuPathDB" id="VectorBase:BGLB004701"/>
<feature type="transmembrane region" description="Helical" evidence="9">
    <location>
        <begin position="50"/>
        <end position="69"/>
    </location>
</feature>
<accession>A0A2C9JM85</accession>